<keyword evidence="1" id="KW-1133">Transmembrane helix</keyword>
<dbReference type="InterPro" id="IPR003399">
    <property type="entry name" value="Mce/MlaD"/>
</dbReference>
<dbReference type="OrthoDB" id="1924069at2759"/>
<evidence type="ECO:0000313" key="3">
    <source>
        <dbReference type="EnsemblPlants" id="Ma10_p09320.1"/>
    </source>
</evidence>
<dbReference type="AlphaFoldDB" id="A0A804KUC3"/>
<feature type="domain" description="Mce/MlaD" evidence="2">
    <location>
        <begin position="120"/>
        <end position="186"/>
    </location>
</feature>
<keyword evidence="1" id="KW-0812">Transmembrane</keyword>
<feature type="transmembrane region" description="Helical" evidence="1">
    <location>
        <begin position="90"/>
        <end position="110"/>
    </location>
</feature>
<evidence type="ECO:0000313" key="4">
    <source>
        <dbReference type="Proteomes" id="UP000012960"/>
    </source>
</evidence>
<dbReference type="InterPro" id="IPR039342">
    <property type="entry name" value="TGD2-like"/>
</dbReference>
<dbReference type="Gramene" id="Ma10_t09320.1">
    <property type="protein sequence ID" value="Ma10_p09320.1"/>
    <property type="gene ID" value="Ma10_g09320"/>
</dbReference>
<dbReference type="PANTHER" id="PTHR34675:SF1">
    <property type="entry name" value="PROTEIN TRIGALACTOSYLDIACYLGLYCEROL 2, CHLOROPLASTIC"/>
    <property type="match status" value="1"/>
</dbReference>
<organism evidence="3 4">
    <name type="scientific">Musa acuminata subsp. malaccensis</name>
    <name type="common">Wild banana</name>
    <name type="synonym">Musa malaccensis</name>
    <dbReference type="NCBI Taxonomy" id="214687"/>
    <lineage>
        <taxon>Eukaryota</taxon>
        <taxon>Viridiplantae</taxon>
        <taxon>Streptophyta</taxon>
        <taxon>Embryophyta</taxon>
        <taxon>Tracheophyta</taxon>
        <taxon>Spermatophyta</taxon>
        <taxon>Magnoliopsida</taxon>
        <taxon>Liliopsida</taxon>
        <taxon>Zingiberales</taxon>
        <taxon>Musaceae</taxon>
        <taxon>Musa</taxon>
    </lineage>
</organism>
<protein>
    <recommendedName>
        <fullName evidence="2">Mce/MlaD domain-containing protein</fullName>
    </recommendedName>
</protein>
<dbReference type="Proteomes" id="UP000012960">
    <property type="component" value="Unplaced"/>
</dbReference>
<reference evidence="3" key="1">
    <citation type="submission" date="2021-05" db="UniProtKB">
        <authorList>
            <consortium name="EnsemblPlants"/>
        </authorList>
    </citation>
    <scope>IDENTIFICATION</scope>
    <source>
        <strain evidence="3">subsp. malaccensis</strain>
    </source>
</reference>
<keyword evidence="4" id="KW-1185">Reference proteome</keyword>
<dbReference type="PANTHER" id="PTHR34675">
    <property type="entry name" value="PROTEIN TRIGALACTOSYLDIACYLGLYCEROL 2, CHLOROPLASTIC"/>
    <property type="match status" value="1"/>
</dbReference>
<dbReference type="Pfam" id="PF02470">
    <property type="entry name" value="MlaD"/>
    <property type="match status" value="1"/>
</dbReference>
<dbReference type="EnsemblPlants" id="Ma10_t09320.1">
    <property type="protein sequence ID" value="Ma10_p09320.1"/>
    <property type="gene ID" value="Ma10_g09320"/>
</dbReference>
<keyword evidence="1" id="KW-0472">Membrane</keyword>
<proteinExistence type="predicted"/>
<sequence>MFASANSVLPPPFLPSACSSLSSSHALKRFLRVKAASVGSGSDANQSPLTSSAKGKNPLAAVLELPRSLWWQTMQPLGDFGFGRTSVWEGAVGLFMVSGAVLFALAIAWLRGVQLRSRFRKYQVVFQFSQACGICVGTPVRIRGVNVGSVVRVDSTVRSIDAVAEIEALAEGVQPLLAEVRDSTLLKDVENLTKSLAEATVDLRTVRSAILTPENAELTRQSIFTLIFTLKNIESITSDISGFTGDVAARRNLKMLIKSLSRLL</sequence>
<accession>A0A804KUC3</accession>
<evidence type="ECO:0000259" key="2">
    <source>
        <dbReference type="Pfam" id="PF02470"/>
    </source>
</evidence>
<name>A0A804KUC3_MUSAM</name>
<evidence type="ECO:0000256" key="1">
    <source>
        <dbReference type="SAM" id="Phobius"/>
    </source>
</evidence>